<feature type="compositionally biased region" description="Low complexity" evidence="1">
    <location>
        <begin position="222"/>
        <end position="232"/>
    </location>
</feature>
<dbReference type="VEuPathDB" id="FungiDB:AeMF1_021314"/>
<accession>A0A6G0X040</accession>
<protein>
    <submittedName>
        <fullName evidence="2">Uncharacterized protein</fullName>
    </submittedName>
</protein>
<gene>
    <name evidence="2" type="ORF">Ae201684_009961</name>
</gene>
<feature type="compositionally biased region" description="Basic and acidic residues" evidence="1">
    <location>
        <begin position="253"/>
        <end position="268"/>
    </location>
</feature>
<evidence type="ECO:0000256" key="1">
    <source>
        <dbReference type="SAM" id="MobiDB-lite"/>
    </source>
</evidence>
<feature type="compositionally biased region" description="Basic and acidic residues" evidence="1">
    <location>
        <begin position="58"/>
        <end position="79"/>
    </location>
</feature>
<organism evidence="2 3">
    <name type="scientific">Aphanomyces euteiches</name>
    <dbReference type="NCBI Taxonomy" id="100861"/>
    <lineage>
        <taxon>Eukaryota</taxon>
        <taxon>Sar</taxon>
        <taxon>Stramenopiles</taxon>
        <taxon>Oomycota</taxon>
        <taxon>Saprolegniomycetes</taxon>
        <taxon>Saprolegniales</taxon>
        <taxon>Verrucalvaceae</taxon>
        <taxon>Aphanomyces</taxon>
    </lineage>
</organism>
<name>A0A6G0X040_9STRA</name>
<dbReference type="AlphaFoldDB" id="A0A6G0X040"/>
<evidence type="ECO:0000313" key="2">
    <source>
        <dbReference type="EMBL" id="KAF0733140.1"/>
    </source>
</evidence>
<reference evidence="2 3" key="1">
    <citation type="submission" date="2019-07" db="EMBL/GenBank/DDBJ databases">
        <title>Genomics analysis of Aphanomyces spp. identifies a new class of oomycete effector associated with host adaptation.</title>
        <authorList>
            <person name="Gaulin E."/>
        </authorList>
    </citation>
    <scope>NUCLEOTIDE SEQUENCE [LARGE SCALE GENOMIC DNA]</scope>
    <source>
        <strain evidence="2 3">ATCC 201684</strain>
    </source>
</reference>
<comment type="caution">
    <text evidence="2">The sequence shown here is derived from an EMBL/GenBank/DDBJ whole genome shotgun (WGS) entry which is preliminary data.</text>
</comment>
<sequence length="697" mass="79417">MITTTRLEDMEETLHRVCARLDALERKVDERMHGLQQAMAVLTQTLRQVLDGTSPPSTKKEGWTEWKLPEPQKDDKQSLSDDDDEIEEVYAVEPSWKLPVTTCRTLWRLWFHGDATLQPLYEMDTSCLDRFCRRNFTDAEFIVRAMVEDALTHGLIDSTASLALLEVDECMELFDKLFPLFFGARADGSLSRPGFLTHSFAQVASAMYTSVAKKLKRSNRQETTSTEPSEPSEYTRRSPDIPPCAGLGSSTEEESRSESEYEESDNKRSAKRKTPLRPPPPRHDEWMFPSTTCRELWRLWFHGDDTHGPFHTLDGALTNATSQHRFNVAKRVIEQLVAAAVRERLIASIKVLTDMPENALMVVFGGAFRAFFRASPRGMVTTAGFEHCCMDDVLEMPYLTIVNRLEQSSTAAAAVETTLPLTNCRDLWRLWFLGDGARHPRPLKERFSTTKDETSKRRYAMAKRVVGVLTATAVKLQLTTDAALAQMNDLVAVMEIFDQAFQRYFQPGENGRVAQRGFRDCRFDKVKNMHYDAIYDRLQTVAEQSHHRFTWSDGATRRAPENWMIPSITCQELWRRWFHGDMDSGVGPYRALTVADMHDKRAKKRYYNARVVVDKLVAIAKANAFFDGSLEALAEDESMVVFERAFIVLMHNNPDGNLAGRAPGQIRPENADACMFQTVARELSPSAHKKRKQSELE</sequence>
<dbReference type="EMBL" id="VJMJ01000126">
    <property type="protein sequence ID" value="KAF0733140.1"/>
    <property type="molecule type" value="Genomic_DNA"/>
</dbReference>
<proteinExistence type="predicted"/>
<evidence type="ECO:0000313" key="3">
    <source>
        <dbReference type="Proteomes" id="UP000481153"/>
    </source>
</evidence>
<keyword evidence="3" id="KW-1185">Reference proteome</keyword>
<feature type="region of interest" description="Disordered" evidence="1">
    <location>
        <begin position="214"/>
        <end position="287"/>
    </location>
</feature>
<dbReference type="Proteomes" id="UP000481153">
    <property type="component" value="Unassembled WGS sequence"/>
</dbReference>
<feature type="region of interest" description="Disordered" evidence="1">
    <location>
        <begin position="50"/>
        <end position="82"/>
    </location>
</feature>